<reference evidence="5" key="4">
    <citation type="journal article" date="2018" name="Nat. Plants">
        <title>Whole-genome landscape of Medicago truncatula symbiotic genes.</title>
        <authorList>
            <person name="Pecrix Y."/>
            <person name="Staton S.E."/>
            <person name="Sallet E."/>
            <person name="Lelandais-Briere C."/>
            <person name="Moreau S."/>
            <person name="Carrere S."/>
            <person name="Blein T."/>
            <person name="Jardinaud M.F."/>
            <person name="Latrasse D."/>
            <person name="Zouine M."/>
            <person name="Zahm M."/>
            <person name="Kreplak J."/>
            <person name="Mayjonade B."/>
            <person name="Satge C."/>
            <person name="Perez M."/>
            <person name="Cauet S."/>
            <person name="Marande W."/>
            <person name="Chantry-Darmon C."/>
            <person name="Lopez-Roques C."/>
            <person name="Bouchez O."/>
            <person name="Berard A."/>
            <person name="Debelle F."/>
            <person name="Munos S."/>
            <person name="Bendahmane A."/>
            <person name="Berges H."/>
            <person name="Niebel A."/>
            <person name="Buitink J."/>
            <person name="Frugier F."/>
            <person name="Benhamed M."/>
            <person name="Crespi M."/>
            <person name="Gouzy J."/>
            <person name="Gamas P."/>
        </authorList>
    </citation>
    <scope>NUCLEOTIDE SEQUENCE [LARGE SCALE GENOMIC DNA]</scope>
    <source>
        <strain evidence="5">cv. Jemalong A17</strain>
    </source>
</reference>
<dbReference type="Proteomes" id="UP000002051">
    <property type="component" value="Chromosome 2"/>
</dbReference>
<proteinExistence type="predicted"/>
<evidence type="ECO:0000313" key="1">
    <source>
        <dbReference type="EMBL" id="AES63963.1"/>
    </source>
</evidence>
<dbReference type="eggNOG" id="KOG1137">
    <property type="taxonomic scope" value="Eukaryota"/>
</dbReference>
<dbReference type="Gramene" id="rna7703">
    <property type="protein sequence ID" value="RHN72035.1"/>
    <property type="gene ID" value="gene7703"/>
</dbReference>
<evidence type="ECO:0000313" key="4">
    <source>
        <dbReference type="Proteomes" id="UP000002051"/>
    </source>
</evidence>
<dbReference type="Proteomes" id="UP000265566">
    <property type="component" value="Chromosome 2"/>
</dbReference>
<name>G7IK81_MEDTR</name>
<dbReference type="HOGENOM" id="CLU_2041503_0_0_1"/>
<reference evidence="2" key="5">
    <citation type="journal article" date="2018" name="Nat. Plants">
        <title>Whole-genome landscape of Medicago truncatula symbiotic genes.</title>
        <authorList>
            <person name="Pecrix Y."/>
            <person name="Gamas P."/>
            <person name="Carrere S."/>
        </authorList>
    </citation>
    <scope>NUCLEOTIDE SEQUENCE</scope>
    <source>
        <tissue evidence="2">Leaves</tissue>
    </source>
</reference>
<dbReference type="AlphaFoldDB" id="G7IK81"/>
<organism evidence="1 4">
    <name type="scientific">Medicago truncatula</name>
    <name type="common">Barrel medic</name>
    <name type="synonym">Medicago tribuloides</name>
    <dbReference type="NCBI Taxonomy" id="3880"/>
    <lineage>
        <taxon>Eukaryota</taxon>
        <taxon>Viridiplantae</taxon>
        <taxon>Streptophyta</taxon>
        <taxon>Embryophyta</taxon>
        <taxon>Tracheophyta</taxon>
        <taxon>Spermatophyta</taxon>
        <taxon>Magnoliopsida</taxon>
        <taxon>eudicotyledons</taxon>
        <taxon>Gunneridae</taxon>
        <taxon>Pentapetalae</taxon>
        <taxon>rosids</taxon>
        <taxon>fabids</taxon>
        <taxon>Fabales</taxon>
        <taxon>Fabaceae</taxon>
        <taxon>Papilionoideae</taxon>
        <taxon>50 kb inversion clade</taxon>
        <taxon>NPAAA clade</taxon>
        <taxon>Hologalegina</taxon>
        <taxon>IRL clade</taxon>
        <taxon>Trifolieae</taxon>
        <taxon>Medicago</taxon>
    </lineage>
</organism>
<protein>
    <submittedName>
        <fullName evidence="1 3">Uncharacterized protein</fullName>
    </submittedName>
</protein>
<evidence type="ECO:0000313" key="5">
    <source>
        <dbReference type="Proteomes" id="UP000265566"/>
    </source>
</evidence>
<keyword evidence="4" id="KW-1185">Reference proteome</keyword>
<evidence type="ECO:0000313" key="2">
    <source>
        <dbReference type="EMBL" id="RHN72035.1"/>
    </source>
</evidence>
<reference evidence="1 4" key="1">
    <citation type="journal article" date="2011" name="Nature">
        <title>The Medicago genome provides insight into the evolution of rhizobial symbioses.</title>
        <authorList>
            <person name="Young N.D."/>
            <person name="Debelle F."/>
            <person name="Oldroyd G.E."/>
            <person name="Geurts R."/>
            <person name="Cannon S.B."/>
            <person name="Udvardi M.K."/>
            <person name="Benedito V.A."/>
            <person name="Mayer K.F."/>
            <person name="Gouzy J."/>
            <person name="Schoof H."/>
            <person name="Van de Peer Y."/>
            <person name="Proost S."/>
            <person name="Cook D.R."/>
            <person name="Meyers B.C."/>
            <person name="Spannagl M."/>
            <person name="Cheung F."/>
            <person name="De Mita S."/>
            <person name="Krishnakumar V."/>
            <person name="Gundlach H."/>
            <person name="Zhou S."/>
            <person name="Mudge J."/>
            <person name="Bharti A.K."/>
            <person name="Murray J.D."/>
            <person name="Naoumkina M.A."/>
            <person name="Rosen B."/>
            <person name="Silverstein K.A."/>
            <person name="Tang H."/>
            <person name="Rombauts S."/>
            <person name="Zhao P.X."/>
            <person name="Zhou P."/>
            <person name="Barbe V."/>
            <person name="Bardou P."/>
            <person name="Bechner M."/>
            <person name="Bellec A."/>
            <person name="Berger A."/>
            <person name="Berges H."/>
            <person name="Bidwell S."/>
            <person name="Bisseling T."/>
            <person name="Choisne N."/>
            <person name="Couloux A."/>
            <person name="Denny R."/>
            <person name="Deshpande S."/>
            <person name="Dai X."/>
            <person name="Doyle J.J."/>
            <person name="Dudez A.M."/>
            <person name="Farmer A.D."/>
            <person name="Fouteau S."/>
            <person name="Franken C."/>
            <person name="Gibelin C."/>
            <person name="Gish J."/>
            <person name="Goldstein S."/>
            <person name="Gonzalez A.J."/>
            <person name="Green P.J."/>
            <person name="Hallab A."/>
            <person name="Hartog M."/>
            <person name="Hua A."/>
            <person name="Humphray S.J."/>
            <person name="Jeong D.H."/>
            <person name="Jing Y."/>
            <person name="Jocker A."/>
            <person name="Kenton S.M."/>
            <person name="Kim D.J."/>
            <person name="Klee K."/>
            <person name="Lai H."/>
            <person name="Lang C."/>
            <person name="Lin S."/>
            <person name="Macmil S.L."/>
            <person name="Magdelenat G."/>
            <person name="Matthews L."/>
            <person name="McCorrison J."/>
            <person name="Monaghan E.L."/>
            <person name="Mun J.H."/>
            <person name="Najar F.Z."/>
            <person name="Nicholson C."/>
            <person name="Noirot C."/>
            <person name="O'Bleness M."/>
            <person name="Paule C.R."/>
            <person name="Poulain J."/>
            <person name="Prion F."/>
            <person name="Qin B."/>
            <person name="Qu C."/>
            <person name="Retzel E.F."/>
            <person name="Riddle C."/>
            <person name="Sallet E."/>
            <person name="Samain S."/>
            <person name="Samson N."/>
            <person name="Sanders I."/>
            <person name="Saurat O."/>
            <person name="Scarpelli C."/>
            <person name="Schiex T."/>
            <person name="Segurens B."/>
            <person name="Severin A.J."/>
            <person name="Sherrier D.J."/>
            <person name="Shi R."/>
            <person name="Sims S."/>
            <person name="Singer S.R."/>
            <person name="Sinharoy S."/>
            <person name="Sterck L."/>
            <person name="Viollet A."/>
            <person name="Wang B.B."/>
            <person name="Wang K."/>
            <person name="Wang M."/>
            <person name="Wang X."/>
            <person name="Warfsmann J."/>
            <person name="Weissenbach J."/>
            <person name="White D.D."/>
            <person name="White J.D."/>
            <person name="Wiley G.B."/>
            <person name="Wincker P."/>
            <person name="Xing Y."/>
            <person name="Yang L."/>
            <person name="Yao Z."/>
            <person name="Ying F."/>
            <person name="Zhai J."/>
            <person name="Zhou L."/>
            <person name="Zuber A."/>
            <person name="Denarie J."/>
            <person name="Dixon R.A."/>
            <person name="May G.D."/>
            <person name="Schwartz D.C."/>
            <person name="Rogers J."/>
            <person name="Quetier F."/>
            <person name="Town C.D."/>
            <person name="Roe B.A."/>
        </authorList>
    </citation>
    <scope>NUCLEOTIDE SEQUENCE [LARGE SCALE GENOMIC DNA]</scope>
    <source>
        <strain evidence="1">A17</strain>
        <strain evidence="3 4">cv. Jemalong A17</strain>
    </source>
</reference>
<gene>
    <name evidence="1" type="ordered locus">MTR_2g015350</name>
    <name evidence="2" type="ORF">MtrunA17_Chr2g0283301</name>
</gene>
<dbReference type="PaxDb" id="3880-AES63963"/>
<dbReference type="STRING" id="3880.G7IK81"/>
<dbReference type="EMBL" id="PSQE01000002">
    <property type="protein sequence ID" value="RHN72035.1"/>
    <property type="molecule type" value="Genomic_DNA"/>
</dbReference>
<evidence type="ECO:0000313" key="3">
    <source>
        <dbReference type="EnsemblPlants" id="AES63963"/>
    </source>
</evidence>
<reference evidence="3" key="3">
    <citation type="submission" date="2015-04" db="UniProtKB">
        <authorList>
            <consortium name="EnsemblPlants"/>
        </authorList>
    </citation>
    <scope>IDENTIFICATION</scope>
    <source>
        <strain evidence="3">cv. Jemalong A17</strain>
    </source>
</reference>
<sequence length="121" mass="13465">MVSDSVVALVISINRDLPKIWLYQTLLLTKKKRSQRSRLCILLALFNSLFVDVQVEENGKLIINIVGNEAGFKKEIGEGEIENEGTRALISSLSPPFYGSSHSIDMNGEHYCLTLSLISPK</sequence>
<accession>G7IK81</accession>
<reference evidence="1 4" key="2">
    <citation type="journal article" date="2014" name="BMC Genomics">
        <title>An improved genome release (version Mt4.0) for the model legume Medicago truncatula.</title>
        <authorList>
            <person name="Tang H."/>
            <person name="Krishnakumar V."/>
            <person name="Bidwell S."/>
            <person name="Rosen B."/>
            <person name="Chan A."/>
            <person name="Zhou S."/>
            <person name="Gentzbittel L."/>
            <person name="Childs K.L."/>
            <person name="Yandell M."/>
            <person name="Gundlach H."/>
            <person name="Mayer K.F."/>
            <person name="Schwartz D.C."/>
            <person name="Town C.D."/>
        </authorList>
    </citation>
    <scope>GENOME REANNOTATION</scope>
    <source>
        <strain evidence="3 4">cv. Jemalong A17</strain>
    </source>
</reference>
<dbReference type="EMBL" id="CM001218">
    <property type="protein sequence ID" value="AES63963.1"/>
    <property type="molecule type" value="Genomic_DNA"/>
</dbReference>
<dbReference type="EnsemblPlants" id="AES63963">
    <property type="protein sequence ID" value="AES63963"/>
    <property type="gene ID" value="MTR_2g015350"/>
</dbReference>